<dbReference type="CTD" id="256710"/>
<dbReference type="PROSITE" id="PS01009">
    <property type="entry name" value="CRISP_1"/>
    <property type="match status" value="1"/>
</dbReference>
<evidence type="ECO:0000256" key="4">
    <source>
        <dbReference type="ARBA" id="ARBA00023136"/>
    </source>
</evidence>
<dbReference type="CDD" id="cd05385">
    <property type="entry name" value="CAP_GLIPR1-like"/>
    <property type="match status" value="1"/>
</dbReference>
<dbReference type="GO" id="GO:0016020">
    <property type="term" value="C:membrane"/>
    <property type="evidence" value="ECO:0007669"/>
    <property type="project" value="UniProtKB-SubCell"/>
</dbReference>
<dbReference type="PANTHER" id="PTHR10334">
    <property type="entry name" value="CYSTEINE-RICH SECRETORY PROTEIN-RELATED"/>
    <property type="match status" value="1"/>
</dbReference>
<feature type="signal peptide" evidence="5">
    <location>
        <begin position="1"/>
        <end position="21"/>
    </location>
</feature>
<dbReference type="Gene3D" id="3.40.33.10">
    <property type="entry name" value="CAP"/>
    <property type="match status" value="1"/>
</dbReference>
<keyword evidence="3 5" id="KW-0732">Signal</keyword>
<dbReference type="Ensembl" id="ENSANAT00000040768.1">
    <property type="protein sequence ID" value="ENSANAP00000022865.1"/>
    <property type="gene ID" value="ENSANAG00000029186.1"/>
</dbReference>
<proteinExistence type="inferred from homology"/>
<accession>A0A2K5DPE8</accession>
<evidence type="ECO:0000256" key="2">
    <source>
        <dbReference type="ARBA" id="ARBA00009923"/>
    </source>
</evidence>
<evidence type="ECO:0000256" key="5">
    <source>
        <dbReference type="SAM" id="SignalP"/>
    </source>
</evidence>
<reference evidence="7" key="1">
    <citation type="submission" date="2025-08" db="UniProtKB">
        <authorList>
            <consortium name="Ensembl"/>
        </authorList>
    </citation>
    <scope>IDENTIFICATION</scope>
</reference>
<dbReference type="AlphaFoldDB" id="A0A2K5DPE8"/>
<protein>
    <submittedName>
        <fullName evidence="7">GLIPR1 like 1</fullName>
    </submittedName>
</protein>
<name>A0A2K5DPE8_AOTNA</name>
<dbReference type="Proteomes" id="UP000233020">
    <property type="component" value="Unplaced"/>
</dbReference>
<dbReference type="SMART" id="SM00198">
    <property type="entry name" value="SCP"/>
    <property type="match status" value="1"/>
</dbReference>
<comment type="similarity">
    <text evidence="2">Belongs to the CRISP family.</text>
</comment>
<dbReference type="OrthoDB" id="43654at2759"/>
<dbReference type="GeneID" id="105709517"/>
<dbReference type="PROSITE" id="PS01010">
    <property type="entry name" value="CRISP_2"/>
    <property type="match status" value="1"/>
</dbReference>
<evidence type="ECO:0000256" key="1">
    <source>
        <dbReference type="ARBA" id="ARBA00004370"/>
    </source>
</evidence>
<evidence type="ECO:0000313" key="8">
    <source>
        <dbReference type="Proteomes" id="UP000233020"/>
    </source>
</evidence>
<feature type="domain" description="SCP" evidence="6">
    <location>
        <begin position="31"/>
        <end position="178"/>
    </location>
</feature>
<dbReference type="STRING" id="37293.ENSANAP00000022865"/>
<keyword evidence="8" id="KW-1185">Reference proteome</keyword>
<dbReference type="InterPro" id="IPR002413">
    <property type="entry name" value="V5_allergen-like"/>
</dbReference>
<evidence type="ECO:0000256" key="3">
    <source>
        <dbReference type="ARBA" id="ARBA00022729"/>
    </source>
</evidence>
<comment type="subcellular location">
    <subcellularLocation>
        <location evidence="1">Membrane</location>
    </subcellularLocation>
</comment>
<dbReference type="InterPro" id="IPR001283">
    <property type="entry name" value="CRISP-related"/>
</dbReference>
<dbReference type="InterPro" id="IPR014044">
    <property type="entry name" value="CAP_dom"/>
</dbReference>
<dbReference type="SUPFAM" id="SSF55797">
    <property type="entry name" value="PR-1-like"/>
    <property type="match status" value="1"/>
</dbReference>
<evidence type="ECO:0000259" key="6">
    <source>
        <dbReference type="SMART" id="SM00198"/>
    </source>
</evidence>
<gene>
    <name evidence="7" type="primary">GLIPR1L1</name>
</gene>
<dbReference type="PRINTS" id="PR00837">
    <property type="entry name" value="V5TPXLIKE"/>
</dbReference>
<dbReference type="GeneTree" id="ENSGT00940000162547"/>
<dbReference type="InterPro" id="IPR018244">
    <property type="entry name" value="Allrgn_V5/Tpx1_CS"/>
</dbReference>
<dbReference type="InterPro" id="IPR035940">
    <property type="entry name" value="CAP_sf"/>
</dbReference>
<keyword evidence="4" id="KW-0472">Membrane</keyword>
<dbReference type="PRINTS" id="PR00838">
    <property type="entry name" value="V5ALLERGEN"/>
</dbReference>
<dbReference type="InterPro" id="IPR034121">
    <property type="entry name" value="SCP_GLIPR-1-like"/>
</dbReference>
<reference evidence="7" key="2">
    <citation type="submission" date="2025-09" db="UniProtKB">
        <authorList>
            <consortium name="Ensembl"/>
        </authorList>
    </citation>
    <scope>IDENTIFICATION</scope>
</reference>
<evidence type="ECO:0000313" key="7">
    <source>
        <dbReference type="Ensembl" id="ENSANAP00000022865.1"/>
    </source>
</evidence>
<sequence>MALKKFSRLWTLCLCLVASRSSKIPSITDPHFINDCVEAHNEWRGKVNPPAADMKYMIWDKGLAKVAQTWANQCKFEHSSCLDVSYGCYAALEFIGENIWLGGIKSFTPKWAITVWYNETQFYDFNSLSCSKVCGHYTQVVWANSVYLGCAVAACPDLGGASSVMFVCNYGPAGNFANMPPYTKGQSCSLCSKEERCVKNLCRTPQLTVPNQNPFLKPLGKAPQQIDFSPFSLALLLLIIF</sequence>
<dbReference type="GO" id="GO:0005576">
    <property type="term" value="C:extracellular region"/>
    <property type="evidence" value="ECO:0007669"/>
    <property type="project" value="InterPro"/>
</dbReference>
<dbReference type="Pfam" id="PF00188">
    <property type="entry name" value="CAP"/>
    <property type="match status" value="1"/>
</dbReference>
<organism evidence="7 8">
    <name type="scientific">Aotus nancymaae</name>
    <name type="common">Ma's night monkey</name>
    <dbReference type="NCBI Taxonomy" id="37293"/>
    <lineage>
        <taxon>Eukaryota</taxon>
        <taxon>Metazoa</taxon>
        <taxon>Chordata</taxon>
        <taxon>Craniata</taxon>
        <taxon>Vertebrata</taxon>
        <taxon>Euteleostomi</taxon>
        <taxon>Mammalia</taxon>
        <taxon>Eutheria</taxon>
        <taxon>Euarchontoglires</taxon>
        <taxon>Primates</taxon>
        <taxon>Haplorrhini</taxon>
        <taxon>Platyrrhini</taxon>
        <taxon>Aotidae</taxon>
        <taxon>Aotus</taxon>
    </lineage>
</organism>
<dbReference type="KEGG" id="anan:105709517"/>
<dbReference type="FunFam" id="3.40.33.10:FF:000008">
    <property type="entry name" value="GLI pathogenesis-related 1 (Glioma)"/>
    <property type="match status" value="1"/>
</dbReference>
<feature type="chain" id="PRO_5014376289" evidence="5">
    <location>
        <begin position="22"/>
        <end position="241"/>
    </location>
</feature>